<protein>
    <recommendedName>
        <fullName evidence="7">Receptor L-domain domain-containing protein</fullName>
    </recommendedName>
</protein>
<evidence type="ECO:0000256" key="4">
    <source>
        <dbReference type="ARBA" id="ARBA00022729"/>
    </source>
</evidence>
<evidence type="ECO:0000256" key="1">
    <source>
        <dbReference type="ARBA" id="ARBA00004191"/>
    </source>
</evidence>
<dbReference type="SUPFAM" id="SSF52058">
    <property type="entry name" value="L domain-like"/>
    <property type="match status" value="1"/>
</dbReference>
<evidence type="ECO:0000256" key="2">
    <source>
        <dbReference type="ARBA" id="ARBA00022512"/>
    </source>
</evidence>
<sequence length="255" mass="27545">MKKIYLPYVFFLFALIKASAQCPTGDILWTAQSQVDNFPITWPNCKELPGSLNISSSGGIDNIRGLKNITSIAGDLSINFNKVITSLSGLENLTYIGGGLDIYQTPFLTDLAGLNNLTSVGGISITENSRLRNLQGLEKLEIIRGGLVLEETGINSLMGIDNAVSAKYFYIKSNPSLTHCAVQPLCNLLNMAVKPPGSYIYITAGGNCSSANLAVACGILPVELTDFIVKRVGETVEIDWNTVTETYPAYQLHIC</sequence>
<dbReference type="InterPro" id="IPR000494">
    <property type="entry name" value="Rcpt_L-dom"/>
</dbReference>
<evidence type="ECO:0000256" key="5">
    <source>
        <dbReference type="ARBA" id="ARBA00023180"/>
    </source>
</evidence>
<dbReference type="Gene3D" id="3.80.20.20">
    <property type="entry name" value="Receptor L-domain"/>
    <property type="match status" value="2"/>
</dbReference>
<dbReference type="Proteomes" id="UP000294850">
    <property type="component" value="Unassembled WGS sequence"/>
</dbReference>
<evidence type="ECO:0000256" key="6">
    <source>
        <dbReference type="SAM" id="SignalP"/>
    </source>
</evidence>
<keyword evidence="4 6" id="KW-0732">Signal</keyword>
<gene>
    <name evidence="8" type="ORF">E0F88_32530</name>
</gene>
<name>A0A4R5DDD3_9BACT</name>
<evidence type="ECO:0000256" key="3">
    <source>
        <dbReference type="ARBA" id="ARBA00022525"/>
    </source>
</evidence>
<dbReference type="AlphaFoldDB" id="A0A4R5DDD3"/>
<keyword evidence="2" id="KW-0134">Cell wall</keyword>
<keyword evidence="9" id="KW-1185">Reference proteome</keyword>
<keyword evidence="3" id="KW-0964">Secreted</keyword>
<dbReference type="OrthoDB" id="943920at2"/>
<evidence type="ECO:0000313" key="8">
    <source>
        <dbReference type="EMBL" id="TDE08555.1"/>
    </source>
</evidence>
<proteinExistence type="predicted"/>
<comment type="caution">
    <text evidence="8">The sequence shown here is derived from an EMBL/GenBank/DDBJ whole genome shotgun (WGS) entry which is preliminary data.</text>
</comment>
<organism evidence="8 9">
    <name type="scientific">Dyadobacter psychrotolerans</name>
    <dbReference type="NCBI Taxonomy" id="2541721"/>
    <lineage>
        <taxon>Bacteria</taxon>
        <taxon>Pseudomonadati</taxon>
        <taxon>Bacteroidota</taxon>
        <taxon>Cytophagia</taxon>
        <taxon>Cytophagales</taxon>
        <taxon>Spirosomataceae</taxon>
        <taxon>Dyadobacter</taxon>
    </lineage>
</organism>
<comment type="subcellular location">
    <subcellularLocation>
        <location evidence="1">Secreted</location>
        <location evidence="1">Cell wall</location>
    </subcellularLocation>
</comment>
<dbReference type="Pfam" id="PF01030">
    <property type="entry name" value="Recep_L_domain"/>
    <property type="match status" value="1"/>
</dbReference>
<feature type="domain" description="Receptor L-domain" evidence="7">
    <location>
        <begin position="44"/>
        <end position="98"/>
    </location>
</feature>
<evidence type="ECO:0000313" key="9">
    <source>
        <dbReference type="Proteomes" id="UP000294850"/>
    </source>
</evidence>
<dbReference type="EMBL" id="SMFL01000025">
    <property type="protein sequence ID" value="TDE08555.1"/>
    <property type="molecule type" value="Genomic_DNA"/>
</dbReference>
<evidence type="ECO:0000259" key="7">
    <source>
        <dbReference type="Pfam" id="PF01030"/>
    </source>
</evidence>
<reference evidence="8 9" key="1">
    <citation type="submission" date="2019-03" db="EMBL/GenBank/DDBJ databases">
        <title>Dyadobacter AR-3-6 sp. nov., isolated from arctic soil.</title>
        <authorList>
            <person name="Chaudhary D.K."/>
        </authorList>
    </citation>
    <scope>NUCLEOTIDE SEQUENCE [LARGE SCALE GENOMIC DNA]</scope>
    <source>
        <strain evidence="8 9">AR-3-6</strain>
    </source>
</reference>
<dbReference type="InterPro" id="IPR036941">
    <property type="entry name" value="Rcpt_L-dom_sf"/>
</dbReference>
<keyword evidence="5" id="KW-0325">Glycoprotein</keyword>
<dbReference type="PANTHER" id="PTHR31018">
    <property type="entry name" value="SPORULATION-SPECIFIC PROTEIN-RELATED"/>
    <property type="match status" value="1"/>
</dbReference>
<dbReference type="RefSeq" id="WP_131962814.1">
    <property type="nucleotide sequence ID" value="NZ_SMFL01000025.1"/>
</dbReference>
<dbReference type="PANTHER" id="PTHR31018:SF3">
    <property type="entry name" value="RECEPTOR PROTEIN-TYROSINE KINASE"/>
    <property type="match status" value="1"/>
</dbReference>
<dbReference type="InterPro" id="IPR051648">
    <property type="entry name" value="CWI-Assembly_Regulator"/>
</dbReference>
<feature type="chain" id="PRO_5020506821" description="Receptor L-domain domain-containing protein" evidence="6">
    <location>
        <begin position="21"/>
        <end position="255"/>
    </location>
</feature>
<feature type="signal peptide" evidence="6">
    <location>
        <begin position="1"/>
        <end position="20"/>
    </location>
</feature>
<accession>A0A4R5DDD3</accession>
<dbReference type="GO" id="GO:0030313">
    <property type="term" value="C:cell envelope"/>
    <property type="evidence" value="ECO:0007669"/>
    <property type="project" value="UniProtKB-SubCell"/>
</dbReference>